<gene>
    <name evidence="1" type="ORF">DDR33_19820</name>
</gene>
<comment type="caution">
    <text evidence="1">The sequence shown here is derived from an EMBL/GenBank/DDBJ whole genome shotgun (WGS) entry which is preliminary data.</text>
</comment>
<dbReference type="EMBL" id="QEAS01000019">
    <property type="protein sequence ID" value="PWG78904.1"/>
    <property type="molecule type" value="Genomic_DNA"/>
</dbReference>
<evidence type="ECO:0000313" key="1">
    <source>
        <dbReference type="EMBL" id="PWG78904.1"/>
    </source>
</evidence>
<name>A0A2U2PC82_9SPHI</name>
<sequence>MSGVKVEKKGDSLLICPFCGLPLTARIKRQWFIKMILFRKPVKRYACGSCRHKFYIIKEKF</sequence>
<dbReference type="Proteomes" id="UP000245647">
    <property type="component" value="Unassembled WGS sequence"/>
</dbReference>
<proteinExistence type="predicted"/>
<dbReference type="AlphaFoldDB" id="A0A2U2PC82"/>
<reference evidence="1 2" key="1">
    <citation type="submission" date="2018-04" db="EMBL/GenBank/DDBJ databases">
        <title>Pedobacter chongqingensis sp. nov., isolated from a rottenly hemp rope.</title>
        <authorList>
            <person name="Cai Y."/>
        </authorList>
    </citation>
    <scope>NUCLEOTIDE SEQUENCE [LARGE SCALE GENOMIC DNA]</scope>
    <source>
        <strain evidence="1 2">FJ4-8</strain>
    </source>
</reference>
<organism evidence="1 2">
    <name type="scientific">Pararcticibacter amylolyticus</name>
    <dbReference type="NCBI Taxonomy" id="2173175"/>
    <lineage>
        <taxon>Bacteria</taxon>
        <taxon>Pseudomonadati</taxon>
        <taxon>Bacteroidota</taxon>
        <taxon>Sphingobacteriia</taxon>
        <taxon>Sphingobacteriales</taxon>
        <taxon>Sphingobacteriaceae</taxon>
        <taxon>Pararcticibacter</taxon>
    </lineage>
</organism>
<keyword evidence="2" id="KW-1185">Reference proteome</keyword>
<accession>A0A2U2PC82</accession>
<protein>
    <submittedName>
        <fullName evidence="1">Uncharacterized protein</fullName>
    </submittedName>
</protein>
<evidence type="ECO:0000313" key="2">
    <source>
        <dbReference type="Proteomes" id="UP000245647"/>
    </source>
</evidence>